<dbReference type="EMBL" id="BMJD01000002">
    <property type="protein sequence ID" value="GGB31350.1"/>
    <property type="molecule type" value="Genomic_DNA"/>
</dbReference>
<proteinExistence type="predicted"/>
<name>A0A9W5TV27_9BACI</name>
<reference evidence="1" key="1">
    <citation type="journal article" date="2014" name="Int. J. Syst. Evol. Microbiol.">
        <title>Complete genome sequence of Corynebacterium casei LMG S-19264T (=DSM 44701T), isolated from a smear-ripened cheese.</title>
        <authorList>
            <consortium name="US DOE Joint Genome Institute (JGI-PGF)"/>
            <person name="Walter F."/>
            <person name="Albersmeier A."/>
            <person name="Kalinowski J."/>
            <person name="Ruckert C."/>
        </authorList>
    </citation>
    <scope>NUCLEOTIDE SEQUENCE</scope>
    <source>
        <strain evidence="1">CGMCC 1.15454</strain>
    </source>
</reference>
<evidence type="ECO:0000313" key="2">
    <source>
        <dbReference type="Proteomes" id="UP000621492"/>
    </source>
</evidence>
<gene>
    <name evidence="1" type="ORF">GCM10011409_05900</name>
</gene>
<comment type="caution">
    <text evidence="1">The sequence shown here is derived from an EMBL/GenBank/DDBJ whole genome shotgun (WGS) entry which is preliminary data.</text>
</comment>
<dbReference type="Proteomes" id="UP000621492">
    <property type="component" value="Unassembled WGS sequence"/>
</dbReference>
<protein>
    <submittedName>
        <fullName evidence="1">Uncharacterized protein</fullName>
    </submittedName>
</protein>
<organism evidence="1 2">
    <name type="scientific">Lentibacillus populi</name>
    <dbReference type="NCBI Taxonomy" id="1827502"/>
    <lineage>
        <taxon>Bacteria</taxon>
        <taxon>Bacillati</taxon>
        <taxon>Bacillota</taxon>
        <taxon>Bacilli</taxon>
        <taxon>Bacillales</taxon>
        <taxon>Bacillaceae</taxon>
        <taxon>Lentibacillus</taxon>
    </lineage>
</organism>
<sequence>MDETKNIDDYLYVISYRYDQKKVNKLNSHVDELEKSLIIMDKEKSKKTWNKVKKRWNELKADR</sequence>
<reference evidence="1" key="2">
    <citation type="submission" date="2020-09" db="EMBL/GenBank/DDBJ databases">
        <authorList>
            <person name="Sun Q."/>
            <person name="Zhou Y."/>
        </authorList>
    </citation>
    <scope>NUCLEOTIDE SEQUENCE</scope>
    <source>
        <strain evidence="1">CGMCC 1.15454</strain>
    </source>
</reference>
<evidence type="ECO:0000313" key="1">
    <source>
        <dbReference type="EMBL" id="GGB31350.1"/>
    </source>
</evidence>
<dbReference type="RefSeq" id="WP_088050324.1">
    <property type="nucleotide sequence ID" value="NZ_BMJD01000002.1"/>
</dbReference>
<accession>A0A9W5TV27</accession>
<keyword evidence="2" id="KW-1185">Reference proteome</keyword>
<dbReference type="AlphaFoldDB" id="A0A9W5TV27"/>